<proteinExistence type="predicted"/>
<evidence type="ECO:0000313" key="2">
    <source>
        <dbReference type="Proteomes" id="UP001206483"/>
    </source>
</evidence>
<dbReference type="EMBL" id="JAMZDX010000008">
    <property type="protein sequence ID" value="MCP2314102.1"/>
    <property type="molecule type" value="Genomic_DNA"/>
</dbReference>
<comment type="caution">
    <text evidence="1">The sequence shown here is derived from an EMBL/GenBank/DDBJ whole genome shotgun (WGS) entry which is preliminary data.</text>
</comment>
<protein>
    <submittedName>
        <fullName evidence="1">Uncharacterized protein</fullName>
    </submittedName>
</protein>
<sequence>MLFLDREIHRSPYRPAYGEGHGRGQPRLRAAAGFQRPGAKCGPFRPGAALAVPRSGSCSPCARTWPRYCTWASLRTAVPTDRRDQPLRS</sequence>
<accession>A0ABT1J9H3</accession>
<gene>
    <name evidence="1" type="ORF">FHR36_007301</name>
</gene>
<name>A0ABT1J9H3_9ACTN</name>
<dbReference type="Proteomes" id="UP001206483">
    <property type="component" value="Unassembled WGS sequence"/>
</dbReference>
<reference evidence="1 2" key="1">
    <citation type="submission" date="2022-06" db="EMBL/GenBank/DDBJ databases">
        <title>Sequencing the genomes of 1000 actinobacteria strains.</title>
        <authorList>
            <person name="Klenk H.-P."/>
        </authorList>
    </citation>
    <scope>NUCLEOTIDE SEQUENCE [LARGE SCALE GENOMIC DNA]</scope>
    <source>
        <strain evidence="1 2">DSM 41656</strain>
    </source>
</reference>
<keyword evidence="2" id="KW-1185">Reference proteome</keyword>
<organism evidence="1 2">
    <name type="scientific">Kitasatospora paracochleata</name>
    <dbReference type="NCBI Taxonomy" id="58354"/>
    <lineage>
        <taxon>Bacteria</taxon>
        <taxon>Bacillati</taxon>
        <taxon>Actinomycetota</taxon>
        <taxon>Actinomycetes</taxon>
        <taxon>Kitasatosporales</taxon>
        <taxon>Streptomycetaceae</taxon>
        <taxon>Kitasatospora</taxon>
    </lineage>
</organism>
<evidence type="ECO:0000313" key="1">
    <source>
        <dbReference type="EMBL" id="MCP2314102.1"/>
    </source>
</evidence>